<feature type="region of interest" description="Disordered" evidence="1">
    <location>
        <begin position="88"/>
        <end position="109"/>
    </location>
</feature>
<dbReference type="AlphaFoldDB" id="A0A419R5A9"/>
<dbReference type="SUPFAM" id="SSF56935">
    <property type="entry name" value="Porins"/>
    <property type="match status" value="1"/>
</dbReference>
<dbReference type="InterPro" id="IPR023614">
    <property type="entry name" value="Porin_dom_sf"/>
</dbReference>
<dbReference type="Gene3D" id="2.40.160.10">
    <property type="entry name" value="Porin"/>
    <property type="match status" value="1"/>
</dbReference>
<evidence type="ECO:0000313" key="3">
    <source>
        <dbReference type="Proteomes" id="UP000284322"/>
    </source>
</evidence>
<keyword evidence="3" id="KW-1185">Reference proteome</keyword>
<protein>
    <recommendedName>
        <fullName evidence="4">Porin</fullName>
    </recommendedName>
</protein>
<reference evidence="2 3" key="1">
    <citation type="submission" date="2018-09" db="EMBL/GenBank/DDBJ databases">
        <title>Altererythrobacter sp.Ery1 and Ery12, the genome sequencing of novel strains in genus Alterythrobacter.</title>
        <authorList>
            <person name="Cheng H."/>
            <person name="Wu Y.-H."/>
            <person name="Fang C."/>
            <person name="Xu X.-W."/>
        </authorList>
    </citation>
    <scope>NUCLEOTIDE SEQUENCE [LARGE SCALE GENOMIC DNA]</scope>
    <source>
        <strain evidence="2 3">Ery12</strain>
    </source>
</reference>
<sequence length="465" mass="50379">MRIWPQQTDRSHSDIRDARSAPAVKAIGLAFAAFGLSQPLPALAQTQPSIADLERRVEALEAQVRQAAQAEQELQALKAELAEVKGRTAKAESDASQAQSTANQAQSDVTRVAAVNPAPPDDNSLIRFQLTGSVVADFSANDAPGSHSSFGEAKFLPIFLASYGDRLLFEGHMEVSSTSDGETDTSLEYAQLDFLVNKWLTVTAGKFLTPVGQFQQSLHTPWINKLPTRPVGFVEDGGDEPLSDIGVMVRGGFPVGSMKATYAAFVGNGPRMGDAGPVLEGFGGDDNSDKAFGGRVSIFPIPHLELGLSGMHARIKGLEAVSGTVSQADYALIGGDFAFTKGYWDIRGEYIHSRLDAIASALTPDDLLPTDIPRTTWNNWYVQAAYRLAGIFDNPIVAKIEPVVRYSQLRVNGFSDFQENEEKRWSVGLDYWFAPSLVAKIAYENSNFPEDPSVNSFHAQVAFGF</sequence>
<evidence type="ECO:0000256" key="1">
    <source>
        <dbReference type="SAM" id="MobiDB-lite"/>
    </source>
</evidence>
<dbReference type="InterPro" id="IPR010870">
    <property type="entry name" value="Porin_O/P"/>
</dbReference>
<evidence type="ECO:0000313" key="2">
    <source>
        <dbReference type="EMBL" id="RJX70341.1"/>
    </source>
</evidence>
<evidence type="ECO:0008006" key="4">
    <source>
        <dbReference type="Google" id="ProtNLM"/>
    </source>
</evidence>
<dbReference type="Pfam" id="PF07396">
    <property type="entry name" value="Porin_O_P"/>
    <property type="match status" value="1"/>
</dbReference>
<gene>
    <name evidence="2" type="ORF">D6858_02550</name>
</gene>
<dbReference type="OrthoDB" id="106501at2"/>
<dbReference type="Proteomes" id="UP000284322">
    <property type="component" value="Unassembled WGS sequence"/>
</dbReference>
<dbReference type="EMBL" id="RAHJ01000008">
    <property type="protein sequence ID" value="RJX70341.1"/>
    <property type="molecule type" value="Genomic_DNA"/>
</dbReference>
<dbReference type="RefSeq" id="WP_120106899.1">
    <property type="nucleotide sequence ID" value="NZ_RAHJ01000008.1"/>
</dbReference>
<accession>A0A419R5A9</accession>
<feature type="compositionally biased region" description="Low complexity" evidence="1">
    <location>
        <begin position="94"/>
        <end position="107"/>
    </location>
</feature>
<dbReference type="Gene3D" id="1.20.1480.30">
    <property type="entry name" value="Designed four-helix bundle protein"/>
    <property type="match status" value="1"/>
</dbReference>
<name>A0A419R5A9_9SPHN</name>
<proteinExistence type="predicted"/>
<organism evidence="2 3">
    <name type="scientific">Tsuneonella suprasediminis</name>
    <dbReference type="NCBI Taxonomy" id="2306996"/>
    <lineage>
        <taxon>Bacteria</taxon>
        <taxon>Pseudomonadati</taxon>
        <taxon>Pseudomonadota</taxon>
        <taxon>Alphaproteobacteria</taxon>
        <taxon>Sphingomonadales</taxon>
        <taxon>Erythrobacteraceae</taxon>
        <taxon>Tsuneonella</taxon>
    </lineage>
</organism>
<comment type="caution">
    <text evidence="2">The sequence shown here is derived from an EMBL/GenBank/DDBJ whole genome shotgun (WGS) entry which is preliminary data.</text>
</comment>